<evidence type="ECO:0000313" key="2">
    <source>
        <dbReference type="EMBL" id="KAK0725705.1"/>
    </source>
</evidence>
<gene>
    <name evidence="2" type="ORF">B0H67DRAFT_137528</name>
</gene>
<name>A0AA40E3H9_9PEZI</name>
<accession>A0AA40E3H9</accession>
<proteinExistence type="predicted"/>
<keyword evidence="3" id="KW-1185">Reference proteome</keyword>
<dbReference type="AlphaFoldDB" id="A0AA40E3H9"/>
<sequence>MHSGLDREGFRHFTGLGSEVLWVLGEDDKGVFVRMVWVEGETDSGFRFAAAFWKTSTNASRHSQGGLAGSSKARRNPTRQEAPSKVLCDDHQVVVWAWPWAQGAPSRRPYAPCHGHAIAIEGTPRTEPLCPSFLVSVSRVLPHAMRAAVLHSFRVDVHMDGCLQVLSCLSHLQTAFWRILFPVVYMVSSNPTGFLSAKH</sequence>
<evidence type="ECO:0000256" key="1">
    <source>
        <dbReference type="SAM" id="MobiDB-lite"/>
    </source>
</evidence>
<organism evidence="2 3">
    <name type="scientific">Lasiosphaeris hirsuta</name>
    <dbReference type="NCBI Taxonomy" id="260670"/>
    <lineage>
        <taxon>Eukaryota</taxon>
        <taxon>Fungi</taxon>
        <taxon>Dikarya</taxon>
        <taxon>Ascomycota</taxon>
        <taxon>Pezizomycotina</taxon>
        <taxon>Sordariomycetes</taxon>
        <taxon>Sordariomycetidae</taxon>
        <taxon>Sordariales</taxon>
        <taxon>Lasiosphaeriaceae</taxon>
        <taxon>Lasiosphaeris</taxon>
    </lineage>
</organism>
<dbReference type="EMBL" id="JAUKUA010000002">
    <property type="protein sequence ID" value="KAK0725705.1"/>
    <property type="molecule type" value="Genomic_DNA"/>
</dbReference>
<feature type="region of interest" description="Disordered" evidence="1">
    <location>
        <begin position="60"/>
        <end position="84"/>
    </location>
</feature>
<dbReference type="Proteomes" id="UP001172102">
    <property type="component" value="Unassembled WGS sequence"/>
</dbReference>
<evidence type="ECO:0000313" key="3">
    <source>
        <dbReference type="Proteomes" id="UP001172102"/>
    </source>
</evidence>
<reference evidence="2" key="1">
    <citation type="submission" date="2023-06" db="EMBL/GenBank/DDBJ databases">
        <title>Genome-scale phylogeny and comparative genomics of the fungal order Sordariales.</title>
        <authorList>
            <consortium name="Lawrence Berkeley National Laboratory"/>
            <person name="Hensen N."/>
            <person name="Bonometti L."/>
            <person name="Westerberg I."/>
            <person name="Brannstrom I.O."/>
            <person name="Guillou S."/>
            <person name="Cros-Aarteil S."/>
            <person name="Calhoun S."/>
            <person name="Haridas S."/>
            <person name="Kuo A."/>
            <person name="Mondo S."/>
            <person name="Pangilinan J."/>
            <person name="Riley R."/>
            <person name="Labutti K."/>
            <person name="Andreopoulos B."/>
            <person name="Lipzen A."/>
            <person name="Chen C."/>
            <person name="Yanf M."/>
            <person name="Daum C."/>
            <person name="Ng V."/>
            <person name="Clum A."/>
            <person name="Steindorff A."/>
            <person name="Ohm R."/>
            <person name="Martin F."/>
            <person name="Silar P."/>
            <person name="Natvig D."/>
            <person name="Lalanne C."/>
            <person name="Gautier V."/>
            <person name="Ament-Velasquez S.L."/>
            <person name="Kruys A."/>
            <person name="Hutchinson M.I."/>
            <person name="Powell A.J."/>
            <person name="Barry K."/>
            <person name="Miller A.N."/>
            <person name="Grigoriev I.V."/>
            <person name="Debuchy R."/>
            <person name="Gladieux P."/>
            <person name="Thoren M.H."/>
            <person name="Johannesson H."/>
        </authorList>
    </citation>
    <scope>NUCLEOTIDE SEQUENCE</scope>
    <source>
        <strain evidence="2">SMH4607-1</strain>
    </source>
</reference>
<comment type="caution">
    <text evidence="2">The sequence shown here is derived from an EMBL/GenBank/DDBJ whole genome shotgun (WGS) entry which is preliminary data.</text>
</comment>
<protein>
    <submittedName>
        <fullName evidence="2">Uncharacterized protein</fullName>
    </submittedName>
</protein>